<feature type="transmembrane region" description="Helical" evidence="1">
    <location>
        <begin position="12"/>
        <end position="35"/>
    </location>
</feature>
<gene>
    <name evidence="2" type="ORF">ML462_07970</name>
</gene>
<dbReference type="Gene3D" id="2.40.128.410">
    <property type="match status" value="1"/>
</dbReference>
<proteinExistence type="predicted"/>
<dbReference type="Proteomes" id="UP001139226">
    <property type="component" value="Unassembled WGS sequence"/>
</dbReference>
<organism evidence="2 3">
    <name type="scientific">Christiangramia lutea</name>
    <dbReference type="NCBI Taxonomy" id="1607951"/>
    <lineage>
        <taxon>Bacteria</taxon>
        <taxon>Pseudomonadati</taxon>
        <taxon>Bacteroidota</taxon>
        <taxon>Flavobacteriia</taxon>
        <taxon>Flavobacteriales</taxon>
        <taxon>Flavobacteriaceae</taxon>
        <taxon>Christiangramia</taxon>
    </lineage>
</organism>
<reference evidence="2" key="1">
    <citation type="submission" date="2022-03" db="EMBL/GenBank/DDBJ databases">
        <title>Gramella crocea sp. nov., isolated from activated sludge of a seafood processing plant.</title>
        <authorList>
            <person name="Zhang X."/>
        </authorList>
    </citation>
    <scope>NUCLEOTIDE SEQUENCE</scope>
    <source>
        <strain evidence="2">YJ019</strain>
    </source>
</reference>
<evidence type="ECO:0000313" key="3">
    <source>
        <dbReference type="Proteomes" id="UP001139226"/>
    </source>
</evidence>
<dbReference type="AlphaFoldDB" id="A0A9X1V2J9"/>
<keyword evidence="1" id="KW-1133">Transmembrane helix</keyword>
<keyword evidence="1" id="KW-0812">Transmembrane</keyword>
<sequence>MMLKFSNMHNFLFYKFIPYRFYSAIYLFILFSIVACGGNKNISDEGDFSELKELVESGDFEIQNDWAFPNNSNNINLIGNPNHLIFKNDSVDIFLPYFGVRHAGGNYADTEGGIVYSGPLNDLEKDVNETKGIILIKFRGMRNGEIMNFDVTLYPNKKARTRVVSTQRTPISYEGKYRSSEDL</sequence>
<protein>
    <submittedName>
        <fullName evidence="2">DUF4251 domain-containing protein</fullName>
    </submittedName>
</protein>
<keyword evidence="3" id="KW-1185">Reference proteome</keyword>
<dbReference type="InterPro" id="IPR025347">
    <property type="entry name" value="DUF4251"/>
</dbReference>
<dbReference type="EMBL" id="JAKVTV010000002">
    <property type="protein sequence ID" value="MCH4823110.1"/>
    <property type="molecule type" value="Genomic_DNA"/>
</dbReference>
<keyword evidence="1" id="KW-0472">Membrane</keyword>
<evidence type="ECO:0000256" key="1">
    <source>
        <dbReference type="SAM" id="Phobius"/>
    </source>
</evidence>
<comment type="caution">
    <text evidence="2">The sequence shown here is derived from an EMBL/GenBank/DDBJ whole genome shotgun (WGS) entry which is preliminary data.</text>
</comment>
<accession>A0A9X1V2J9</accession>
<dbReference type="Pfam" id="PF14059">
    <property type="entry name" value="DUF4251"/>
    <property type="match status" value="1"/>
</dbReference>
<evidence type="ECO:0000313" key="2">
    <source>
        <dbReference type="EMBL" id="MCH4823110.1"/>
    </source>
</evidence>
<name>A0A9X1V2J9_9FLAO</name>
<dbReference type="RefSeq" id="WP_240713278.1">
    <property type="nucleotide sequence ID" value="NZ_JAKVTV010000002.1"/>
</dbReference>